<dbReference type="STRING" id="882378.RBRH_00093"/>
<gene>
    <name evidence="1" type="ordered locus">RBRH_00093</name>
</gene>
<protein>
    <submittedName>
        <fullName evidence="1">Uncharacterized protein</fullName>
    </submittedName>
</protein>
<sequence length="75" mass="8494">MRSEEKQSIRELAGKDEVKGARLMAAACAMAKCFTEYPEDSAAYQYFKQIADLGDWPMNASYCRVCDSHTSFQLE</sequence>
<accession>E5ARN1</accession>
<name>E5ARN1_MYCRK</name>
<dbReference type="KEGG" id="brh:RBRH_00093"/>
<dbReference type="EMBL" id="FR687359">
    <property type="protein sequence ID" value="CBW75263.1"/>
    <property type="molecule type" value="Genomic_DNA"/>
</dbReference>
<evidence type="ECO:0000313" key="2">
    <source>
        <dbReference type="Proteomes" id="UP000007437"/>
    </source>
</evidence>
<dbReference type="HOGENOM" id="CLU_2664086_0_0_4"/>
<dbReference type="AlphaFoldDB" id="E5ARN1"/>
<reference evidence="1 2" key="1">
    <citation type="journal article" date="2011" name="J. Bacteriol.">
        <title>Complete genome sequence of Burkholderia rhizoxinica, an endosymbiont of Rhizopus microsporus.</title>
        <authorList>
            <person name="Lackner G."/>
            <person name="Moebius N."/>
            <person name="Partida-Martinez L."/>
            <person name="Hertweck C."/>
        </authorList>
    </citation>
    <scope>NUCLEOTIDE SEQUENCE [LARGE SCALE GENOMIC DNA]</scope>
    <source>
        <strain evidence="2">DSM 19002 / CIP 109453 / HKI 454</strain>
    </source>
</reference>
<proteinExistence type="predicted"/>
<organism evidence="1 2">
    <name type="scientific">Mycetohabitans rhizoxinica (strain DSM 19002 / CIP 109453 / HKI 454)</name>
    <name type="common">Paraburkholderia rhizoxinica</name>
    <dbReference type="NCBI Taxonomy" id="882378"/>
    <lineage>
        <taxon>Bacteria</taxon>
        <taxon>Pseudomonadati</taxon>
        <taxon>Pseudomonadota</taxon>
        <taxon>Betaproteobacteria</taxon>
        <taxon>Burkholderiales</taxon>
        <taxon>Burkholderiaceae</taxon>
        <taxon>Mycetohabitans</taxon>
    </lineage>
</organism>
<dbReference type="Proteomes" id="UP000007437">
    <property type="component" value="Chromosome"/>
</dbReference>
<evidence type="ECO:0000313" key="1">
    <source>
        <dbReference type="EMBL" id="CBW75263.1"/>
    </source>
</evidence>